<keyword evidence="2" id="KW-1185">Reference proteome</keyword>
<reference evidence="1 2" key="1">
    <citation type="submission" date="2021-03" db="EMBL/GenBank/DDBJ databases">
        <title>Genomic Encyclopedia of Type Strains, Phase IV (KMG-IV): sequencing the most valuable type-strain genomes for metagenomic binning, comparative biology and taxonomic classification.</title>
        <authorList>
            <person name="Goeker M."/>
        </authorList>
    </citation>
    <scope>NUCLEOTIDE SEQUENCE [LARGE SCALE GENOMIC DNA]</scope>
    <source>
        <strain evidence="1 2">DSM 25609</strain>
    </source>
</reference>
<evidence type="ECO:0000313" key="1">
    <source>
        <dbReference type="EMBL" id="MBP1970303.1"/>
    </source>
</evidence>
<dbReference type="RefSeq" id="WP_209463442.1">
    <property type="nucleotide sequence ID" value="NZ_CP110224.1"/>
</dbReference>
<dbReference type="EMBL" id="JAGGKX010000012">
    <property type="protein sequence ID" value="MBP1970303.1"/>
    <property type="molecule type" value="Genomic_DNA"/>
</dbReference>
<evidence type="ECO:0000313" key="2">
    <source>
        <dbReference type="Proteomes" id="UP001519345"/>
    </source>
</evidence>
<proteinExistence type="predicted"/>
<protein>
    <submittedName>
        <fullName evidence="1">Uncharacterized protein</fullName>
    </submittedName>
</protein>
<sequence>MKSYITLASLVVLIFAGCSNEGTEETNNLDIKDVEEARSEEPDLAFPIELARFEVGEELRFEEILFDFDEATFVNGYFKDSFLEEDVGDEELDFIGFEVDASGFEESGNDIHFESDQFELTINNDESYPLRDGFNSMPVIRGNEEVVLYFDVTDFIESNEYEEIVTIKLHIEAPIDPKTDERIGKDASVEIEV</sequence>
<gene>
    <name evidence="1" type="ORF">J2Z83_002421</name>
</gene>
<accession>A0ABS4IH69</accession>
<dbReference type="Proteomes" id="UP001519345">
    <property type="component" value="Unassembled WGS sequence"/>
</dbReference>
<dbReference type="PROSITE" id="PS51257">
    <property type="entry name" value="PROKAR_LIPOPROTEIN"/>
    <property type="match status" value="1"/>
</dbReference>
<organism evidence="1 2">
    <name type="scientific">Virgibacillus natechei</name>
    <dbReference type="NCBI Taxonomy" id="1216297"/>
    <lineage>
        <taxon>Bacteria</taxon>
        <taxon>Bacillati</taxon>
        <taxon>Bacillota</taxon>
        <taxon>Bacilli</taxon>
        <taxon>Bacillales</taxon>
        <taxon>Bacillaceae</taxon>
        <taxon>Virgibacillus</taxon>
    </lineage>
</organism>
<name>A0ABS4IH69_9BACI</name>
<comment type="caution">
    <text evidence="1">The sequence shown here is derived from an EMBL/GenBank/DDBJ whole genome shotgun (WGS) entry which is preliminary data.</text>
</comment>